<keyword evidence="6" id="KW-1185">Reference proteome</keyword>
<dbReference type="InterPro" id="IPR003593">
    <property type="entry name" value="AAA+_ATPase"/>
</dbReference>
<evidence type="ECO:0000313" key="6">
    <source>
        <dbReference type="Proteomes" id="UP000244523"/>
    </source>
</evidence>
<keyword evidence="2" id="KW-0547">Nucleotide-binding</keyword>
<dbReference type="GO" id="GO:0016887">
    <property type="term" value="F:ATP hydrolysis activity"/>
    <property type="evidence" value="ECO:0007669"/>
    <property type="project" value="InterPro"/>
</dbReference>
<gene>
    <name evidence="5" type="ORF">C8N45_102402</name>
</gene>
<evidence type="ECO:0000259" key="4">
    <source>
        <dbReference type="SMART" id="SM00382"/>
    </source>
</evidence>
<keyword evidence="3" id="KW-0067">ATP-binding</keyword>
<name>A0A2T6KMF3_9RHOB</name>
<dbReference type="Pfam" id="PF00004">
    <property type="entry name" value="AAA"/>
    <property type="match status" value="1"/>
</dbReference>
<dbReference type="Gene3D" id="3.40.50.300">
    <property type="entry name" value="P-loop containing nucleotide triphosphate hydrolases"/>
    <property type="match status" value="1"/>
</dbReference>
<dbReference type="EMBL" id="QBUD01000002">
    <property type="protein sequence ID" value="PUB17390.1"/>
    <property type="molecule type" value="Genomic_DNA"/>
</dbReference>
<dbReference type="CDD" id="cd19481">
    <property type="entry name" value="RecA-like_protease"/>
    <property type="match status" value="1"/>
</dbReference>
<dbReference type="InterPro" id="IPR003959">
    <property type="entry name" value="ATPase_AAA_core"/>
</dbReference>
<dbReference type="InterPro" id="IPR027417">
    <property type="entry name" value="P-loop_NTPase"/>
</dbReference>
<dbReference type="InterPro" id="IPR050221">
    <property type="entry name" value="26S_Proteasome_ATPase"/>
</dbReference>
<dbReference type="Gene3D" id="1.10.8.60">
    <property type="match status" value="1"/>
</dbReference>
<dbReference type="PANTHER" id="PTHR23073">
    <property type="entry name" value="26S PROTEASOME REGULATORY SUBUNIT"/>
    <property type="match status" value="1"/>
</dbReference>
<evidence type="ECO:0000313" key="5">
    <source>
        <dbReference type="EMBL" id="PUB17390.1"/>
    </source>
</evidence>
<evidence type="ECO:0000256" key="2">
    <source>
        <dbReference type="ARBA" id="ARBA00022741"/>
    </source>
</evidence>
<dbReference type="RefSeq" id="WP_245882585.1">
    <property type="nucleotide sequence ID" value="NZ_QBUD01000002.1"/>
</dbReference>
<comment type="similarity">
    <text evidence="1">Belongs to the AAA ATPase family.</text>
</comment>
<dbReference type="AlphaFoldDB" id="A0A2T6KMF3"/>
<reference evidence="5 6" key="1">
    <citation type="submission" date="2018-04" db="EMBL/GenBank/DDBJ databases">
        <title>Genomic Encyclopedia of Archaeal and Bacterial Type Strains, Phase II (KMG-II): from individual species to whole genera.</title>
        <authorList>
            <person name="Goeker M."/>
        </authorList>
    </citation>
    <scope>NUCLEOTIDE SEQUENCE [LARGE SCALE GENOMIC DNA]</scope>
    <source>
        <strain evidence="5 6">DSM 29955</strain>
    </source>
</reference>
<protein>
    <submittedName>
        <fullName evidence="5">ATPase family protein associated with various cellular activities (AAA)</fullName>
    </submittedName>
</protein>
<sequence length="452" mass="49420">MTDLTPKTDIHAQALMMETHWLGEVITARLQHFFADSQDAFAFPSAPSLPKGAALTNLIAEAGLDTAGRLVLALALAPQINPATLDPFFVRNTAIDRVFSEFGAVRVDTASFVPTAVTALFLLGGGDTDKRISAMQMFAPDHPLRQKIGLTVGQIIDQTQAQTGNLLSGPLSLPPHRVIALCAGTPPAPDFSPQFPAKRLSTRLEWDDLILPREIKHNINHMIGWLENQKTILDDWGLSGRLSSGFKSLFYGPPGTGKTLTATLLGKRTGLQVYRIDLAMIVSKYIGETEKNLSHVFDLAQERDWILFFDEADALFGARTATSSSNDRHANQEVSYLLQRIEDCTSLVILATNLRSNIDEAFFRRFQMAIGFTKPDATLRKQLWDNMLSDVPLAGDADTAAIATEFDLTGGAITNVVRHAAITALRRGSAQVSGQDLRKAIADELRKEGRTV</sequence>
<comment type="caution">
    <text evidence="5">The sequence shown here is derived from an EMBL/GenBank/DDBJ whole genome shotgun (WGS) entry which is preliminary data.</text>
</comment>
<dbReference type="SUPFAM" id="SSF52540">
    <property type="entry name" value="P-loop containing nucleoside triphosphate hydrolases"/>
    <property type="match status" value="1"/>
</dbReference>
<evidence type="ECO:0000256" key="3">
    <source>
        <dbReference type="ARBA" id="ARBA00022840"/>
    </source>
</evidence>
<evidence type="ECO:0000256" key="1">
    <source>
        <dbReference type="ARBA" id="ARBA00006914"/>
    </source>
</evidence>
<organism evidence="5 6">
    <name type="scientific">Yoonia sediminilitoris</name>
    <dbReference type="NCBI Taxonomy" id="1286148"/>
    <lineage>
        <taxon>Bacteria</taxon>
        <taxon>Pseudomonadati</taxon>
        <taxon>Pseudomonadota</taxon>
        <taxon>Alphaproteobacteria</taxon>
        <taxon>Rhodobacterales</taxon>
        <taxon>Paracoccaceae</taxon>
        <taxon>Yoonia</taxon>
    </lineage>
</organism>
<proteinExistence type="inferred from homology"/>
<dbReference type="GO" id="GO:0005524">
    <property type="term" value="F:ATP binding"/>
    <property type="evidence" value="ECO:0007669"/>
    <property type="project" value="UniProtKB-KW"/>
</dbReference>
<dbReference type="Proteomes" id="UP000244523">
    <property type="component" value="Unassembled WGS sequence"/>
</dbReference>
<feature type="domain" description="AAA+ ATPase" evidence="4">
    <location>
        <begin position="244"/>
        <end position="376"/>
    </location>
</feature>
<dbReference type="SMART" id="SM00382">
    <property type="entry name" value="AAA"/>
    <property type="match status" value="1"/>
</dbReference>
<accession>A0A2T6KMF3</accession>